<keyword evidence="3 6" id="KW-0812">Transmembrane</keyword>
<organism evidence="8 9">
    <name type="scientific">Thalassobacillus cyri</name>
    <dbReference type="NCBI Taxonomy" id="571932"/>
    <lineage>
        <taxon>Bacteria</taxon>
        <taxon>Bacillati</taxon>
        <taxon>Bacillota</taxon>
        <taxon>Bacilli</taxon>
        <taxon>Bacillales</taxon>
        <taxon>Bacillaceae</taxon>
        <taxon>Thalassobacillus</taxon>
    </lineage>
</organism>
<dbReference type="AlphaFoldDB" id="A0A1H4HHC6"/>
<dbReference type="Gene3D" id="3.40.1710.10">
    <property type="entry name" value="abc type-2 transporter like domain"/>
    <property type="match status" value="1"/>
</dbReference>
<accession>A0A1H4HHC6</accession>
<dbReference type="GO" id="GO:0005886">
    <property type="term" value="C:plasma membrane"/>
    <property type="evidence" value="ECO:0007669"/>
    <property type="project" value="UniProtKB-SubCell"/>
</dbReference>
<feature type="transmembrane region" description="Helical" evidence="6">
    <location>
        <begin position="290"/>
        <end position="309"/>
    </location>
</feature>
<proteinExistence type="predicted"/>
<dbReference type="PANTHER" id="PTHR30294">
    <property type="entry name" value="MEMBRANE COMPONENT OF ABC TRANSPORTER YHHJ-RELATED"/>
    <property type="match status" value="1"/>
</dbReference>
<evidence type="ECO:0000313" key="9">
    <source>
        <dbReference type="Proteomes" id="UP000198584"/>
    </source>
</evidence>
<dbReference type="EMBL" id="FNQR01000028">
    <property type="protein sequence ID" value="SEB20472.1"/>
    <property type="molecule type" value="Genomic_DNA"/>
</dbReference>
<evidence type="ECO:0000256" key="4">
    <source>
        <dbReference type="ARBA" id="ARBA00022989"/>
    </source>
</evidence>
<feature type="domain" description="ABC-2 type transporter transmembrane" evidence="7">
    <location>
        <begin position="20"/>
        <end position="371"/>
    </location>
</feature>
<dbReference type="STRING" id="571932.SAMN05421743_1286"/>
<evidence type="ECO:0000256" key="3">
    <source>
        <dbReference type="ARBA" id="ARBA00022692"/>
    </source>
</evidence>
<feature type="transmembrane region" description="Helical" evidence="6">
    <location>
        <begin position="364"/>
        <end position="385"/>
    </location>
</feature>
<feature type="transmembrane region" description="Helical" evidence="6">
    <location>
        <begin position="20"/>
        <end position="39"/>
    </location>
</feature>
<reference evidence="8 9" key="1">
    <citation type="submission" date="2016-10" db="EMBL/GenBank/DDBJ databases">
        <authorList>
            <person name="de Groot N.N."/>
        </authorList>
    </citation>
    <scope>NUCLEOTIDE SEQUENCE [LARGE SCALE GENOMIC DNA]</scope>
    <source>
        <strain evidence="8 9">CCM7597</strain>
    </source>
</reference>
<evidence type="ECO:0000256" key="1">
    <source>
        <dbReference type="ARBA" id="ARBA00004651"/>
    </source>
</evidence>
<dbReference type="PANTHER" id="PTHR30294:SF29">
    <property type="entry name" value="MULTIDRUG ABC TRANSPORTER PERMEASE YBHS-RELATED"/>
    <property type="match status" value="1"/>
</dbReference>
<dbReference type="InterPro" id="IPR013525">
    <property type="entry name" value="ABC2_TM"/>
</dbReference>
<feature type="transmembrane region" description="Helical" evidence="6">
    <location>
        <begin position="321"/>
        <end position="344"/>
    </location>
</feature>
<evidence type="ECO:0000259" key="7">
    <source>
        <dbReference type="Pfam" id="PF12698"/>
    </source>
</evidence>
<evidence type="ECO:0000256" key="6">
    <source>
        <dbReference type="SAM" id="Phobius"/>
    </source>
</evidence>
<sequence length="397" mass="43924">MQSISLLLLEIRAAARRPLLLFVCLLGPFLLLGFLGYALSGFVEEDNANIVVSIVDHDQTFETKSLINQLQDDETLAQQLEFEGMKMPQAEQELQSGNGTGVVIIPEGFTADLRNGTNTPIEVWLDDQQPIESGVLRLLLDSAASYISAAQSGVNAVYDSVIEPMDHSSNRQQLLQQVIVTFTLEALDRNDLFDTNTVERGTKIGWERHGAMAVWMLGAWLALGLFITSRQSILHGGVSDRLRTMNLGRSHIHITQVVLYTFFLFIANETFFLAYGIYDQETLQGGDFHLLLLTHAFLQAALAAFLLALNSRKGQAGLWYVLLALPLLMASGILIPASYLPQWLSDITMFLPWPHIYQGLQQPSSGFLIVPAGFGLALFITGGLINQKVEKHYGYPA</sequence>
<dbReference type="RefSeq" id="WP_176791774.1">
    <property type="nucleotide sequence ID" value="NZ_FNQR01000028.1"/>
</dbReference>
<dbReference type="Proteomes" id="UP000198584">
    <property type="component" value="Unassembled WGS sequence"/>
</dbReference>
<keyword evidence="9" id="KW-1185">Reference proteome</keyword>
<feature type="transmembrane region" description="Helical" evidence="6">
    <location>
        <begin position="212"/>
        <end position="233"/>
    </location>
</feature>
<keyword evidence="5 6" id="KW-0472">Membrane</keyword>
<evidence type="ECO:0000256" key="2">
    <source>
        <dbReference type="ARBA" id="ARBA00022475"/>
    </source>
</evidence>
<keyword evidence="4 6" id="KW-1133">Transmembrane helix</keyword>
<evidence type="ECO:0000313" key="8">
    <source>
        <dbReference type="EMBL" id="SEB20472.1"/>
    </source>
</evidence>
<comment type="subcellular location">
    <subcellularLocation>
        <location evidence="1">Cell membrane</location>
        <topology evidence="1">Multi-pass membrane protein</topology>
    </subcellularLocation>
</comment>
<dbReference type="Pfam" id="PF12698">
    <property type="entry name" value="ABC2_membrane_3"/>
    <property type="match status" value="1"/>
</dbReference>
<protein>
    <submittedName>
        <fullName evidence="8">ABC-2 family transporter protein</fullName>
    </submittedName>
</protein>
<name>A0A1H4HHC6_9BACI</name>
<feature type="transmembrane region" description="Helical" evidence="6">
    <location>
        <begin position="254"/>
        <end position="278"/>
    </location>
</feature>
<dbReference type="InterPro" id="IPR051449">
    <property type="entry name" value="ABC-2_transporter_component"/>
</dbReference>
<dbReference type="GO" id="GO:0140359">
    <property type="term" value="F:ABC-type transporter activity"/>
    <property type="evidence" value="ECO:0007669"/>
    <property type="project" value="InterPro"/>
</dbReference>
<evidence type="ECO:0000256" key="5">
    <source>
        <dbReference type="ARBA" id="ARBA00023136"/>
    </source>
</evidence>
<gene>
    <name evidence="8" type="ORF">SAMN05421743_1286</name>
</gene>
<keyword evidence="2" id="KW-1003">Cell membrane</keyword>